<sequence length="116" mass="13186">MTKSKLRVYGRLPWKGRAVAQQRARRKVYSEVQVYSELPIAVTSLFVCLQIRSFVLQRVHALVSASNRTKSTSAGISSLRGLNIIRRLRRRRNVYHVSPVPNSSGNIESSMLFTNI</sequence>
<evidence type="ECO:0000313" key="2">
    <source>
        <dbReference type="Proteomes" id="UP001469553"/>
    </source>
</evidence>
<comment type="caution">
    <text evidence="1">The sequence shown here is derived from an EMBL/GenBank/DDBJ whole genome shotgun (WGS) entry which is preliminary data.</text>
</comment>
<accession>A0ABV0ZB25</accession>
<organism evidence="1 2">
    <name type="scientific">Ameca splendens</name>
    <dbReference type="NCBI Taxonomy" id="208324"/>
    <lineage>
        <taxon>Eukaryota</taxon>
        <taxon>Metazoa</taxon>
        <taxon>Chordata</taxon>
        <taxon>Craniata</taxon>
        <taxon>Vertebrata</taxon>
        <taxon>Euteleostomi</taxon>
        <taxon>Actinopterygii</taxon>
        <taxon>Neopterygii</taxon>
        <taxon>Teleostei</taxon>
        <taxon>Neoteleostei</taxon>
        <taxon>Acanthomorphata</taxon>
        <taxon>Ovalentaria</taxon>
        <taxon>Atherinomorphae</taxon>
        <taxon>Cyprinodontiformes</taxon>
        <taxon>Goodeidae</taxon>
        <taxon>Ameca</taxon>
    </lineage>
</organism>
<keyword evidence="2" id="KW-1185">Reference proteome</keyword>
<protein>
    <submittedName>
        <fullName evidence="1">Uncharacterized protein</fullName>
    </submittedName>
</protein>
<dbReference type="Proteomes" id="UP001469553">
    <property type="component" value="Unassembled WGS sequence"/>
</dbReference>
<gene>
    <name evidence="1" type="ORF">AMECASPLE_016860</name>
</gene>
<dbReference type="EMBL" id="JAHRIP010057670">
    <property type="protein sequence ID" value="MEQ2303432.1"/>
    <property type="molecule type" value="Genomic_DNA"/>
</dbReference>
<proteinExistence type="predicted"/>
<evidence type="ECO:0000313" key="1">
    <source>
        <dbReference type="EMBL" id="MEQ2303432.1"/>
    </source>
</evidence>
<name>A0ABV0ZB25_9TELE</name>
<reference evidence="1 2" key="1">
    <citation type="submission" date="2021-06" db="EMBL/GenBank/DDBJ databases">
        <authorList>
            <person name="Palmer J.M."/>
        </authorList>
    </citation>
    <scope>NUCLEOTIDE SEQUENCE [LARGE SCALE GENOMIC DNA]</scope>
    <source>
        <strain evidence="1 2">AS_MEX2019</strain>
        <tissue evidence="1">Muscle</tissue>
    </source>
</reference>